<feature type="non-terminal residue" evidence="1">
    <location>
        <position position="1"/>
    </location>
</feature>
<gene>
    <name evidence="1" type="ORF">S01H1_23964</name>
</gene>
<reference evidence="1" key="1">
    <citation type="journal article" date="2014" name="Front. Microbiol.">
        <title>High frequency of phylogenetically diverse reductive dehalogenase-homologous genes in deep subseafloor sedimentary metagenomes.</title>
        <authorList>
            <person name="Kawai M."/>
            <person name="Futagami T."/>
            <person name="Toyoda A."/>
            <person name="Takaki Y."/>
            <person name="Nishi S."/>
            <person name="Hori S."/>
            <person name="Arai W."/>
            <person name="Tsubouchi T."/>
            <person name="Morono Y."/>
            <person name="Uchiyama I."/>
            <person name="Ito T."/>
            <person name="Fujiyama A."/>
            <person name="Inagaki F."/>
            <person name="Takami H."/>
        </authorList>
    </citation>
    <scope>NUCLEOTIDE SEQUENCE</scope>
    <source>
        <strain evidence="1">Expedition CK06-06</strain>
    </source>
</reference>
<dbReference type="EMBL" id="BARS01014040">
    <property type="protein sequence ID" value="GAF89409.1"/>
    <property type="molecule type" value="Genomic_DNA"/>
</dbReference>
<evidence type="ECO:0000313" key="1">
    <source>
        <dbReference type="EMBL" id="GAF89409.1"/>
    </source>
</evidence>
<comment type="caution">
    <text evidence="1">The sequence shown here is derived from an EMBL/GenBank/DDBJ whole genome shotgun (WGS) entry which is preliminary data.</text>
</comment>
<accession>X0T886</accession>
<protein>
    <submittedName>
        <fullName evidence="1">Uncharacterized protein</fullName>
    </submittedName>
</protein>
<name>X0T886_9ZZZZ</name>
<sequence length="101" mass="11490">KHNIKDVTKWMNEEVTTRGRKWTRGHRMALLNHAQNTDNLRHIIGGGVGNRYSKTPNRSSDMTAAEIGEILKSLTPAEKEFGGTPVRNLLDKQYTELNKVF</sequence>
<organism evidence="1">
    <name type="scientific">marine sediment metagenome</name>
    <dbReference type="NCBI Taxonomy" id="412755"/>
    <lineage>
        <taxon>unclassified sequences</taxon>
        <taxon>metagenomes</taxon>
        <taxon>ecological metagenomes</taxon>
    </lineage>
</organism>
<proteinExistence type="predicted"/>
<dbReference type="AlphaFoldDB" id="X0T886"/>
<feature type="non-terminal residue" evidence="1">
    <location>
        <position position="101"/>
    </location>
</feature>